<dbReference type="SUPFAM" id="SSF81296">
    <property type="entry name" value="E set domains"/>
    <property type="match status" value="1"/>
</dbReference>
<dbReference type="InterPro" id="IPR014756">
    <property type="entry name" value="Ig_E-set"/>
</dbReference>
<keyword evidence="6" id="KW-0812">Transmembrane</keyword>
<evidence type="ECO:0000313" key="10">
    <source>
        <dbReference type="Proteomes" id="UP000322499"/>
    </source>
</evidence>
<name>A0A5S5CWH5_9ACTN</name>
<dbReference type="PANTHER" id="PTHR34820:SF4">
    <property type="entry name" value="INNER MEMBRANE PROTEIN YEBZ"/>
    <property type="match status" value="1"/>
</dbReference>
<feature type="compositionally biased region" description="Low complexity" evidence="5">
    <location>
        <begin position="154"/>
        <end position="164"/>
    </location>
</feature>
<comment type="caution">
    <text evidence="9">The sequence shown here is derived from an EMBL/GenBank/DDBJ whole genome shotgun (WGS) entry which is preliminary data.</text>
</comment>
<keyword evidence="6" id="KW-1133">Transmembrane helix</keyword>
<dbReference type="InterPro" id="IPR032694">
    <property type="entry name" value="CopC/D"/>
</dbReference>
<keyword evidence="4" id="KW-0186">Copper</keyword>
<dbReference type="GO" id="GO:0006825">
    <property type="term" value="P:copper ion transport"/>
    <property type="evidence" value="ECO:0007669"/>
    <property type="project" value="InterPro"/>
</dbReference>
<dbReference type="Proteomes" id="UP000322499">
    <property type="component" value="Unassembled WGS sequence"/>
</dbReference>
<dbReference type="InterPro" id="IPR014755">
    <property type="entry name" value="Cu-Rt/internalin_Ig-like"/>
</dbReference>
<dbReference type="GO" id="GO:0005886">
    <property type="term" value="C:plasma membrane"/>
    <property type="evidence" value="ECO:0007669"/>
    <property type="project" value="TreeGrafter"/>
</dbReference>
<accession>A0A5S5CWH5</accession>
<keyword evidence="6" id="KW-0472">Membrane</keyword>
<keyword evidence="2" id="KW-0479">Metal-binding</keyword>
<dbReference type="Gene3D" id="2.60.40.1220">
    <property type="match status" value="1"/>
</dbReference>
<evidence type="ECO:0000256" key="6">
    <source>
        <dbReference type="SAM" id="Phobius"/>
    </source>
</evidence>
<proteinExistence type="predicted"/>
<keyword evidence="10" id="KW-1185">Reference proteome</keyword>
<organism evidence="9 10">
    <name type="scientific">Blastococcus xanthinilyticus</name>
    <dbReference type="NCBI Taxonomy" id="1564164"/>
    <lineage>
        <taxon>Bacteria</taxon>
        <taxon>Bacillati</taxon>
        <taxon>Actinomycetota</taxon>
        <taxon>Actinomycetes</taxon>
        <taxon>Geodermatophilales</taxon>
        <taxon>Geodermatophilaceae</taxon>
        <taxon>Blastococcus</taxon>
    </lineage>
</organism>
<protein>
    <recommendedName>
        <fullName evidence="8">CopC domain-containing protein</fullName>
    </recommendedName>
</protein>
<feature type="chain" id="PRO_5024440620" description="CopC domain-containing protein" evidence="7">
    <location>
        <begin position="32"/>
        <end position="200"/>
    </location>
</feature>
<evidence type="ECO:0000256" key="5">
    <source>
        <dbReference type="SAM" id="MobiDB-lite"/>
    </source>
</evidence>
<gene>
    <name evidence="9" type="ORF">BD833_10641</name>
</gene>
<keyword evidence="3 7" id="KW-0732">Signal</keyword>
<evidence type="ECO:0000259" key="8">
    <source>
        <dbReference type="Pfam" id="PF04234"/>
    </source>
</evidence>
<dbReference type="InterPro" id="IPR007348">
    <property type="entry name" value="CopC_dom"/>
</dbReference>
<dbReference type="PANTHER" id="PTHR34820">
    <property type="entry name" value="INNER MEMBRANE PROTEIN YEBZ"/>
    <property type="match status" value="1"/>
</dbReference>
<dbReference type="GO" id="GO:0005507">
    <property type="term" value="F:copper ion binding"/>
    <property type="evidence" value="ECO:0007669"/>
    <property type="project" value="InterPro"/>
</dbReference>
<reference evidence="9 10" key="1">
    <citation type="submission" date="2019-07" db="EMBL/GenBank/DDBJ databases">
        <title>Genomic Encyclopedia of Archaeal and Bacterial Type Strains, Phase II (KMG-II): from individual species to whole genera.</title>
        <authorList>
            <person name="Goeker M."/>
        </authorList>
    </citation>
    <scope>NUCLEOTIDE SEQUENCE [LARGE SCALE GENOMIC DNA]</scope>
    <source>
        <strain evidence="9 10">DSM 46842</strain>
    </source>
</reference>
<comment type="subcellular location">
    <subcellularLocation>
        <location evidence="1">Cell envelope</location>
    </subcellularLocation>
</comment>
<evidence type="ECO:0000256" key="4">
    <source>
        <dbReference type="ARBA" id="ARBA00023008"/>
    </source>
</evidence>
<dbReference type="EMBL" id="VNHW01000006">
    <property type="protein sequence ID" value="TYP87454.1"/>
    <property type="molecule type" value="Genomic_DNA"/>
</dbReference>
<feature type="domain" description="CopC" evidence="8">
    <location>
        <begin position="32"/>
        <end position="124"/>
    </location>
</feature>
<dbReference type="Pfam" id="PF04234">
    <property type="entry name" value="CopC"/>
    <property type="match status" value="1"/>
</dbReference>
<feature type="compositionally biased region" description="Low complexity" evidence="5">
    <location>
        <begin position="130"/>
        <end position="142"/>
    </location>
</feature>
<evidence type="ECO:0000313" key="9">
    <source>
        <dbReference type="EMBL" id="TYP87454.1"/>
    </source>
</evidence>
<feature type="transmembrane region" description="Helical" evidence="6">
    <location>
        <begin position="171"/>
        <end position="192"/>
    </location>
</feature>
<evidence type="ECO:0000256" key="1">
    <source>
        <dbReference type="ARBA" id="ARBA00004196"/>
    </source>
</evidence>
<evidence type="ECO:0000256" key="3">
    <source>
        <dbReference type="ARBA" id="ARBA00022729"/>
    </source>
</evidence>
<evidence type="ECO:0000256" key="2">
    <source>
        <dbReference type="ARBA" id="ARBA00022723"/>
    </source>
</evidence>
<feature type="region of interest" description="Disordered" evidence="5">
    <location>
        <begin position="127"/>
        <end position="164"/>
    </location>
</feature>
<dbReference type="GO" id="GO:0046688">
    <property type="term" value="P:response to copper ion"/>
    <property type="evidence" value="ECO:0007669"/>
    <property type="project" value="InterPro"/>
</dbReference>
<evidence type="ECO:0000256" key="7">
    <source>
        <dbReference type="SAM" id="SignalP"/>
    </source>
</evidence>
<sequence>MKTSVPRILFVAAATVLASLLLVLSGGTALAHTGLQSSTPADGETLTAAPGAVTLTFSSAVASEFAQIAVTGPDGESVTSGEVTIDGAVVSQPVSTRGDGAYVVAYRVVSDDGHPVSGQLTFTLTGTGGAATESAPAEPTLANTPAPTPDTETAVSPAADSDTDSDAGSSWGLWVLLAAVAVVLVAGTWLALRRRSSTGG</sequence>
<feature type="signal peptide" evidence="7">
    <location>
        <begin position="1"/>
        <end position="31"/>
    </location>
</feature>
<dbReference type="GO" id="GO:0042597">
    <property type="term" value="C:periplasmic space"/>
    <property type="evidence" value="ECO:0007669"/>
    <property type="project" value="InterPro"/>
</dbReference>
<dbReference type="AlphaFoldDB" id="A0A5S5CWH5"/>
<dbReference type="GO" id="GO:0030313">
    <property type="term" value="C:cell envelope"/>
    <property type="evidence" value="ECO:0007669"/>
    <property type="project" value="UniProtKB-SubCell"/>
</dbReference>